<dbReference type="GO" id="GO:0005634">
    <property type="term" value="C:nucleus"/>
    <property type="evidence" value="ECO:0007669"/>
    <property type="project" value="UniProtKB-SubCell"/>
</dbReference>
<dbReference type="PANTHER" id="PTHR24291:SF189">
    <property type="entry name" value="CYTOCHROME P450 4C3-RELATED"/>
    <property type="match status" value="1"/>
</dbReference>
<evidence type="ECO:0000256" key="3">
    <source>
        <dbReference type="ARBA" id="ARBA00004586"/>
    </source>
</evidence>
<organism evidence="10 11">
    <name type="scientific">Caerostris extrusa</name>
    <name type="common">Bark spider</name>
    <name type="synonym">Caerostris bankana</name>
    <dbReference type="NCBI Taxonomy" id="172846"/>
    <lineage>
        <taxon>Eukaryota</taxon>
        <taxon>Metazoa</taxon>
        <taxon>Ecdysozoa</taxon>
        <taxon>Arthropoda</taxon>
        <taxon>Chelicerata</taxon>
        <taxon>Arachnida</taxon>
        <taxon>Araneae</taxon>
        <taxon>Araneomorphae</taxon>
        <taxon>Entelegynae</taxon>
        <taxon>Araneoidea</taxon>
        <taxon>Araneidae</taxon>
        <taxon>Caerostris</taxon>
    </lineage>
</organism>
<keyword evidence="9" id="KW-0472">Membrane</keyword>
<proteinExistence type="inferred from homology"/>
<evidence type="ECO:0000256" key="2">
    <source>
        <dbReference type="ARBA" id="ARBA00004123"/>
    </source>
</evidence>
<dbReference type="InterPro" id="IPR009057">
    <property type="entry name" value="Homeodomain-like_sf"/>
</dbReference>
<comment type="similarity">
    <text evidence="4">Belongs to the cytochrome P450 family.</text>
</comment>
<evidence type="ECO:0000256" key="5">
    <source>
        <dbReference type="ARBA" id="ARBA00022617"/>
    </source>
</evidence>
<dbReference type="Pfam" id="PF00067">
    <property type="entry name" value="p450"/>
    <property type="match status" value="1"/>
</dbReference>
<evidence type="ECO:0000256" key="8">
    <source>
        <dbReference type="ARBA" id="ARBA00023033"/>
    </source>
</evidence>
<comment type="subcellular location">
    <subcellularLocation>
        <location evidence="3">Endoplasmic reticulum membrane</location>
    </subcellularLocation>
    <subcellularLocation>
        <location evidence="2">Nucleus</location>
    </subcellularLocation>
</comment>
<dbReference type="InterPro" id="IPR036396">
    <property type="entry name" value="Cyt_P450_sf"/>
</dbReference>
<dbReference type="InterPro" id="IPR001128">
    <property type="entry name" value="Cyt_P450"/>
</dbReference>
<evidence type="ECO:0000256" key="7">
    <source>
        <dbReference type="ARBA" id="ARBA00023004"/>
    </source>
</evidence>
<dbReference type="GO" id="GO:0004497">
    <property type="term" value="F:monooxygenase activity"/>
    <property type="evidence" value="ECO:0007669"/>
    <property type="project" value="UniProtKB-KW"/>
</dbReference>
<dbReference type="SUPFAM" id="SSF46689">
    <property type="entry name" value="Homeodomain-like"/>
    <property type="match status" value="1"/>
</dbReference>
<protein>
    <submittedName>
        <fullName evidence="10">Cytochrome P450 4V2</fullName>
    </submittedName>
</protein>
<dbReference type="InterPro" id="IPR001387">
    <property type="entry name" value="Cro/C1-type_HTH"/>
</dbReference>
<evidence type="ECO:0000313" key="10">
    <source>
        <dbReference type="EMBL" id="GIX66984.1"/>
    </source>
</evidence>
<dbReference type="EMBL" id="BPLR01001842">
    <property type="protein sequence ID" value="GIX66984.1"/>
    <property type="molecule type" value="Genomic_DNA"/>
</dbReference>
<evidence type="ECO:0000256" key="9">
    <source>
        <dbReference type="ARBA" id="ARBA00023136"/>
    </source>
</evidence>
<evidence type="ECO:0000313" key="11">
    <source>
        <dbReference type="Proteomes" id="UP001054945"/>
    </source>
</evidence>
<dbReference type="GO" id="GO:0005789">
    <property type="term" value="C:endoplasmic reticulum membrane"/>
    <property type="evidence" value="ECO:0007669"/>
    <property type="project" value="UniProtKB-SubCell"/>
</dbReference>
<keyword evidence="5" id="KW-0479">Metal-binding</keyword>
<keyword evidence="11" id="KW-1185">Reference proteome</keyword>
<dbReference type="GO" id="GO:0016705">
    <property type="term" value="F:oxidoreductase activity, acting on paired donors, with incorporation or reduction of molecular oxygen"/>
    <property type="evidence" value="ECO:0007669"/>
    <property type="project" value="InterPro"/>
</dbReference>
<dbReference type="InterPro" id="IPR050196">
    <property type="entry name" value="Cytochrome_P450_Monoox"/>
</dbReference>
<reference evidence="10 11" key="1">
    <citation type="submission" date="2021-06" db="EMBL/GenBank/DDBJ databases">
        <title>Caerostris extrusa draft genome.</title>
        <authorList>
            <person name="Kono N."/>
            <person name="Arakawa K."/>
        </authorList>
    </citation>
    <scope>NUCLEOTIDE SEQUENCE [LARGE SCALE GENOMIC DNA]</scope>
</reference>
<evidence type="ECO:0000256" key="6">
    <source>
        <dbReference type="ARBA" id="ARBA00022824"/>
    </source>
</evidence>
<comment type="cofactor">
    <cofactor evidence="1">
        <name>heme</name>
        <dbReference type="ChEBI" id="CHEBI:30413"/>
    </cofactor>
</comment>
<dbReference type="AlphaFoldDB" id="A0AAV4M3Q4"/>
<comment type="caution">
    <text evidence="10">The sequence shown here is derived from an EMBL/GenBank/DDBJ whole genome shotgun (WGS) entry which is preliminary data.</text>
</comment>
<keyword evidence="5" id="KW-0349">Heme</keyword>
<dbReference type="PANTHER" id="PTHR24291">
    <property type="entry name" value="CYTOCHROME P450 FAMILY 4"/>
    <property type="match status" value="1"/>
</dbReference>
<evidence type="ECO:0000256" key="1">
    <source>
        <dbReference type="ARBA" id="ARBA00001971"/>
    </source>
</evidence>
<keyword evidence="8" id="KW-0560">Oxidoreductase</keyword>
<name>A0AAV4M3Q4_CAEEX</name>
<accession>A0AAV4M3Q4</accession>
<dbReference type="Proteomes" id="UP001054945">
    <property type="component" value="Unassembled WGS sequence"/>
</dbReference>
<keyword evidence="7" id="KW-0408">Iron</keyword>
<sequence length="257" mass="29866">MDSILFVTSGKKNALHVYIMKYFREKSKNLDSNRYLHTGCVVPDGRIIGRLECGRTQLEVSEELGIAQSFISRLWQRFQDDGSVERKRIIEKSDFYDYFKPYMGTGIATCDSSQWKERRKLLAPGFQNSILRGYLTVFNEHAQKLVEFLHEETGKEFTCVESPISLCSLDIVCETILGVKIGALQNEAREYVSSLRRLLDSTISRIWKFWQWPTGNGLTLYFTAQKPTENFLQHIRIAHGFSRSVRRQFHSTFIKKN</sequence>
<evidence type="ECO:0000256" key="4">
    <source>
        <dbReference type="ARBA" id="ARBA00010617"/>
    </source>
</evidence>
<gene>
    <name evidence="10" type="primary">CYP4V2</name>
    <name evidence="10" type="ORF">CEXT_340371</name>
</gene>
<dbReference type="CDD" id="cd00093">
    <property type="entry name" value="HTH_XRE"/>
    <property type="match status" value="1"/>
</dbReference>
<dbReference type="GO" id="GO:0020037">
    <property type="term" value="F:heme binding"/>
    <property type="evidence" value="ECO:0007669"/>
    <property type="project" value="InterPro"/>
</dbReference>
<keyword evidence="8" id="KW-0503">Monooxygenase</keyword>
<dbReference type="GO" id="GO:0005506">
    <property type="term" value="F:iron ion binding"/>
    <property type="evidence" value="ECO:0007669"/>
    <property type="project" value="InterPro"/>
</dbReference>
<dbReference type="SUPFAM" id="SSF48264">
    <property type="entry name" value="Cytochrome P450"/>
    <property type="match status" value="1"/>
</dbReference>
<dbReference type="Gene3D" id="1.10.630.10">
    <property type="entry name" value="Cytochrome P450"/>
    <property type="match status" value="1"/>
</dbReference>
<keyword evidence="6" id="KW-0256">Endoplasmic reticulum</keyword>